<evidence type="ECO:0000313" key="6">
    <source>
        <dbReference type="EMBL" id="QDO16423.1"/>
    </source>
</evidence>
<dbReference type="GO" id="GO:0006281">
    <property type="term" value="P:DNA repair"/>
    <property type="evidence" value="ECO:0007669"/>
    <property type="project" value="UniProtKB-KW"/>
</dbReference>
<accession>A0A516AGI4</accession>
<evidence type="ECO:0000256" key="3">
    <source>
        <dbReference type="ARBA" id="ARBA00022763"/>
    </source>
</evidence>
<dbReference type="GO" id="GO:0000077">
    <property type="term" value="P:DNA damage checkpoint signaling"/>
    <property type="evidence" value="ECO:0007669"/>
    <property type="project" value="InterPro"/>
</dbReference>
<dbReference type="Pfam" id="PF02144">
    <property type="entry name" value="Rad1"/>
    <property type="match status" value="1"/>
</dbReference>
<dbReference type="AlphaFoldDB" id="A0A516AGI4"/>
<comment type="similarity">
    <text evidence="2">Belongs to the rad1 family.</text>
</comment>
<reference evidence="6" key="1">
    <citation type="journal article" date="2019" name="Microorganisms">
        <title>DNA Damage Response Pathways in Dinoflagellates.</title>
        <authorList>
            <person name="Li C."/>
            <person name="Wong J."/>
        </authorList>
    </citation>
    <scope>NUCLEOTIDE SEQUENCE</scope>
</reference>
<dbReference type="PANTHER" id="PTHR10870">
    <property type="entry name" value="CELL CYCLE CHECKPOINT PROTEIN RAD1"/>
    <property type="match status" value="1"/>
</dbReference>
<organism evidence="6">
    <name type="scientific">Crypthecodinium cohnii</name>
    <name type="common">Dinoflagellate</name>
    <name type="synonym">Glenodinium cohnii</name>
    <dbReference type="NCBI Taxonomy" id="2866"/>
    <lineage>
        <taxon>Eukaryota</taxon>
        <taxon>Sar</taxon>
        <taxon>Alveolata</taxon>
        <taxon>Dinophyceae</taxon>
        <taxon>Gonyaulacales</taxon>
        <taxon>Crypthecodiniaceae</taxon>
        <taxon>Crypthecodinium</taxon>
    </lineage>
</organism>
<keyword evidence="5" id="KW-0539">Nucleus</keyword>
<dbReference type="InterPro" id="IPR003021">
    <property type="entry name" value="Rad1_Rec1_Rad17"/>
</dbReference>
<evidence type="ECO:0000256" key="1">
    <source>
        <dbReference type="ARBA" id="ARBA00004123"/>
    </source>
</evidence>
<dbReference type="PANTHER" id="PTHR10870:SF0">
    <property type="entry name" value="CELL CYCLE CHECKPOINT PROTEIN RAD1"/>
    <property type="match status" value="1"/>
</dbReference>
<dbReference type="GO" id="GO:0030896">
    <property type="term" value="C:checkpoint clamp complex"/>
    <property type="evidence" value="ECO:0007669"/>
    <property type="project" value="TreeGrafter"/>
</dbReference>
<comment type="subcellular location">
    <subcellularLocation>
        <location evidence="1">Nucleus</location>
    </subcellularLocation>
</comment>
<protein>
    <submittedName>
        <fullName evidence="6">Cell cycle checkpoint protein RAD1</fullName>
    </submittedName>
</protein>
<proteinExistence type="evidence at transcript level"/>
<evidence type="ECO:0000256" key="2">
    <source>
        <dbReference type="ARBA" id="ARBA00010991"/>
    </source>
</evidence>
<sequence>MLDPHGSMAGSVASATLPPGARFRCFLKSARDLTSLLALLHKDKAKRRNIRCEVRPQGLKFSSQSSAKDVMVVAWLRTSTPITFIGSTEEEFSLPLDPLFQCLQIFSERASILMTYPSGDSNCLHLLMEEDGARTECTVQTVHSEEASSDFSAIGLGLEEPKSQLLPDPASWRRALAEFHERKLDGATLQMTLKAPPPTAPPPSSGFANPSAVVFESTMLSNQVQVELPFRAFKEGFKLAAPVVDVGQVSHSYYLTSVLDSCMKAAKEATAVRIHVDPVGRMSCEFVLKSRANESQLFFQAAICPMAAMQEDQLRVPATLDDVL</sequence>
<keyword evidence="4" id="KW-0234">DNA repair</keyword>
<dbReference type="Gene3D" id="3.70.10.10">
    <property type="match status" value="1"/>
</dbReference>
<name>A0A516AGI4_CRYCO</name>
<keyword evidence="3" id="KW-0227">DNA damage</keyword>
<evidence type="ECO:0000256" key="4">
    <source>
        <dbReference type="ARBA" id="ARBA00023204"/>
    </source>
</evidence>
<dbReference type="EMBL" id="MN125956">
    <property type="protein sequence ID" value="QDO16423.1"/>
    <property type="molecule type" value="mRNA"/>
</dbReference>
<evidence type="ECO:0000256" key="5">
    <source>
        <dbReference type="ARBA" id="ARBA00023242"/>
    </source>
</evidence>